<organism evidence="2">
    <name type="scientific">bioreactor metagenome</name>
    <dbReference type="NCBI Taxonomy" id="1076179"/>
    <lineage>
        <taxon>unclassified sequences</taxon>
        <taxon>metagenomes</taxon>
        <taxon>ecological metagenomes</taxon>
    </lineage>
</organism>
<name>A0A645ISM8_9ZZZZ</name>
<dbReference type="PANTHER" id="PTHR30525:SF0">
    <property type="entry name" value="1-DEOXY-D-XYLULOSE 5-PHOSPHATE REDUCTOISOMERASE, CHLOROPLASTIC"/>
    <property type="match status" value="1"/>
</dbReference>
<dbReference type="GO" id="GO:0051484">
    <property type="term" value="P:isopentenyl diphosphate biosynthetic process, methylerythritol 4-phosphate pathway involved in terpenoid biosynthetic process"/>
    <property type="evidence" value="ECO:0007669"/>
    <property type="project" value="TreeGrafter"/>
</dbReference>
<dbReference type="GO" id="GO:0070402">
    <property type="term" value="F:NADPH binding"/>
    <property type="evidence" value="ECO:0007669"/>
    <property type="project" value="TreeGrafter"/>
</dbReference>
<dbReference type="SUPFAM" id="SSF55347">
    <property type="entry name" value="Glyceraldehyde-3-phosphate dehydrogenase-like, C-terminal domain"/>
    <property type="match status" value="1"/>
</dbReference>
<evidence type="ECO:0000313" key="2">
    <source>
        <dbReference type="EMBL" id="MPN50213.1"/>
    </source>
</evidence>
<dbReference type="GO" id="GO:0030604">
    <property type="term" value="F:1-deoxy-D-xylulose-5-phosphate reductoisomerase activity"/>
    <property type="evidence" value="ECO:0007669"/>
    <property type="project" value="UniProtKB-EC"/>
</dbReference>
<dbReference type="InterPro" id="IPR036169">
    <property type="entry name" value="DXPR_C_sf"/>
</dbReference>
<dbReference type="PANTHER" id="PTHR30525">
    <property type="entry name" value="1-DEOXY-D-XYLULOSE 5-PHOSPHATE REDUCTOISOMERASE"/>
    <property type="match status" value="1"/>
</dbReference>
<dbReference type="GO" id="GO:0016853">
    <property type="term" value="F:isomerase activity"/>
    <property type="evidence" value="ECO:0007669"/>
    <property type="project" value="UniProtKB-KW"/>
</dbReference>
<comment type="caution">
    <text evidence="2">The sequence shown here is derived from an EMBL/GenBank/DDBJ whole genome shotgun (WGS) entry which is preliminary data.</text>
</comment>
<dbReference type="InterPro" id="IPR026877">
    <property type="entry name" value="DXPR_C"/>
</dbReference>
<gene>
    <name evidence="2" type="primary">dxr_52</name>
    <name evidence="2" type="ORF">SDC9_197839</name>
</gene>
<dbReference type="SUPFAM" id="SSF69055">
    <property type="entry name" value="1-deoxy-D-xylulose-5-phosphate reductoisomerase, C-terminal domain"/>
    <property type="match status" value="1"/>
</dbReference>
<accession>A0A645ISM8</accession>
<dbReference type="EMBL" id="VSSQ01114176">
    <property type="protein sequence ID" value="MPN50213.1"/>
    <property type="molecule type" value="Genomic_DNA"/>
</dbReference>
<dbReference type="Gene3D" id="1.10.1740.10">
    <property type="match status" value="1"/>
</dbReference>
<sequence>MIEARWLYDMDYSKIDVVVHPQSIIHSMVEFVDGTIMAQMGMPDMRLPIQYALTYPERIAAPFAKIDFSKMAALTFENPDTSVFPALKYAYHAGRTGGTMPCVFNAANEVAVDAFLQNKIGFLSISELIIEAMNHHKVVFSPTLTDLDTADAWARDFIREILRNKKIFK</sequence>
<keyword evidence="2" id="KW-0413">Isomerase</keyword>
<evidence type="ECO:0000259" key="1">
    <source>
        <dbReference type="Pfam" id="PF13288"/>
    </source>
</evidence>
<dbReference type="InterPro" id="IPR003821">
    <property type="entry name" value="DXP_reductoisomerase"/>
</dbReference>
<protein>
    <submittedName>
        <fullName evidence="2">1-deoxy-D-xylulose 5-phosphate reductoisomerase</fullName>
        <ecNumber evidence="2">1.1.1.267</ecNumber>
    </submittedName>
</protein>
<dbReference type="GO" id="GO:0030145">
    <property type="term" value="F:manganese ion binding"/>
    <property type="evidence" value="ECO:0007669"/>
    <property type="project" value="TreeGrafter"/>
</dbReference>
<dbReference type="EC" id="1.1.1.267" evidence="2"/>
<reference evidence="2" key="1">
    <citation type="submission" date="2019-08" db="EMBL/GenBank/DDBJ databases">
        <authorList>
            <person name="Kucharzyk K."/>
            <person name="Murdoch R.W."/>
            <person name="Higgins S."/>
            <person name="Loffler F."/>
        </authorList>
    </citation>
    <scope>NUCLEOTIDE SEQUENCE</scope>
</reference>
<feature type="domain" description="DXP reductoisomerase C-terminal" evidence="1">
    <location>
        <begin position="40"/>
        <end position="156"/>
    </location>
</feature>
<proteinExistence type="predicted"/>
<dbReference type="Pfam" id="PF13288">
    <property type="entry name" value="DXPR_C"/>
    <property type="match status" value="1"/>
</dbReference>
<keyword evidence="2" id="KW-0560">Oxidoreductase</keyword>
<dbReference type="AlphaFoldDB" id="A0A645ISM8"/>